<evidence type="ECO:0000259" key="2">
    <source>
        <dbReference type="SMART" id="SM00635"/>
    </source>
</evidence>
<dbReference type="PANTHER" id="PTHR45661:SF3">
    <property type="entry name" value="IG-LIKE DOMAIN-CONTAINING PROTEIN"/>
    <property type="match status" value="1"/>
</dbReference>
<dbReference type="SUPFAM" id="SSF49265">
    <property type="entry name" value="Fibronectin type III"/>
    <property type="match status" value="1"/>
</dbReference>
<dbReference type="InterPro" id="IPR013783">
    <property type="entry name" value="Ig-like_fold"/>
</dbReference>
<dbReference type="SUPFAM" id="SSF49373">
    <property type="entry name" value="Invasin/intimin cell-adhesion fragments"/>
    <property type="match status" value="1"/>
</dbReference>
<keyword evidence="1" id="KW-1133">Transmembrane helix</keyword>
<dbReference type="InterPro" id="IPR032675">
    <property type="entry name" value="LRR_dom_sf"/>
</dbReference>
<dbReference type="EMBL" id="QRCT01000034">
    <property type="protein sequence ID" value="RDU22911.1"/>
    <property type="molecule type" value="Genomic_DNA"/>
</dbReference>
<keyword evidence="1" id="KW-0472">Membrane</keyword>
<protein>
    <recommendedName>
        <fullName evidence="2">BIG2 domain-containing protein</fullName>
    </recommendedName>
</protein>
<dbReference type="Gene3D" id="3.40.50.12480">
    <property type="match status" value="1"/>
</dbReference>
<dbReference type="InterPro" id="IPR053139">
    <property type="entry name" value="Surface_bspA-like"/>
</dbReference>
<gene>
    <name evidence="3" type="ORF">DWV06_11080</name>
</gene>
<dbReference type="SMART" id="SM00635">
    <property type="entry name" value="BID_2"/>
    <property type="match status" value="1"/>
</dbReference>
<dbReference type="OrthoDB" id="1814867at2"/>
<keyword evidence="1" id="KW-0812">Transmembrane</keyword>
<proteinExistence type="predicted"/>
<evidence type="ECO:0000313" key="3">
    <source>
        <dbReference type="EMBL" id="RDU22911.1"/>
    </source>
</evidence>
<dbReference type="InterPro" id="IPR008964">
    <property type="entry name" value="Invasin/intimin_cell_adhesion"/>
</dbReference>
<evidence type="ECO:0000256" key="1">
    <source>
        <dbReference type="SAM" id="Phobius"/>
    </source>
</evidence>
<organism evidence="3 4">
    <name type="scientific">Anaerosacchariphilus polymeriproducens</name>
    <dbReference type="NCBI Taxonomy" id="1812858"/>
    <lineage>
        <taxon>Bacteria</taxon>
        <taxon>Bacillati</taxon>
        <taxon>Bacillota</taxon>
        <taxon>Clostridia</taxon>
        <taxon>Lachnospirales</taxon>
        <taxon>Lachnospiraceae</taxon>
        <taxon>Anaerosacchariphilus</taxon>
    </lineage>
</organism>
<reference evidence="3 4" key="1">
    <citation type="submission" date="2018-07" db="EMBL/GenBank/DDBJ databases">
        <title>Anaerosacharophilus polymeroproducens gen. nov. sp. nov., an anaerobic bacterium isolated from salt field.</title>
        <authorList>
            <person name="Kim W."/>
            <person name="Yang S.-H."/>
            <person name="Oh J."/>
            <person name="Lee J.-H."/>
            <person name="Kwon K.K."/>
        </authorList>
    </citation>
    <scope>NUCLEOTIDE SEQUENCE [LARGE SCALE GENOMIC DNA]</scope>
    <source>
        <strain evidence="3 4">MCWD5</strain>
    </source>
</reference>
<dbReference type="Pfam" id="PF02368">
    <property type="entry name" value="Big_2"/>
    <property type="match status" value="1"/>
</dbReference>
<dbReference type="SUPFAM" id="SSF52058">
    <property type="entry name" value="L domain-like"/>
    <property type="match status" value="1"/>
</dbReference>
<name>A0A371ATN4_9FIRM</name>
<dbReference type="PANTHER" id="PTHR45661">
    <property type="entry name" value="SURFACE ANTIGEN"/>
    <property type="match status" value="1"/>
</dbReference>
<evidence type="ECO:0000313" key="4">
    <source>
        <dbReference type="Proteomes" id="UP000255036"/>
    </source>
</evidence>
<accession>A0A371ATN4</accession>
<dbReference type="InterPro" id="IPR026906">
    <property type="entry name" value="LRR_5"/>
</dbReference>
<dbReference type="Gene3D" id="2.60.40.1080">
    <property type="match status" value="1"/>
</dbReference>
<dbReference type="InterPro" id="IPR003343">
    <property type="entry name" value="Big_2"/>
</dbReference>
<dbReference type="RefSeq" id="WP_115482254.1">
    <property type="nucleotide sequence ID" value="NZ_QRCT01000034.1"/>
</dbReference>
<comment type="caution">
    <text evidence="3">The sequence shown here is derived from an EMBL/GenBank/DDBJ whole genome shotgun (WGS) entry which is preliminary data.</text>
</comment>
<dbReference type="Gene3D" id="3.80.10.10">
    <property type="entry name" value="Ribonuclease Inhibitor"/>
    <property type="match status" value="1"/>
</dbReference>
<keyword evidence="4" id="KW-1185">Reference proteome</keyword>
<sequence>MRERLRFKTEMKGKRVSFSVIVMLIIFLVIPVFKMQVEAATDNREIKGIRYTFDSSTDSYIVTSASSSIETAQILEEIGGKKVSSIYQGAFQYREYLTSVEIPGSIINIGKNAFLSCQNLRNVELSEGIGIIESSAFLNCKNLTNIHIPSSVRVVGESAFQYCDNLKSVTISNGVTTIQDSAFGWCDSLEYLSLPESVSKIGDGIVYDCTALKKINVEASNPKFCSINGVVYNKDKTILVLYPCGNTAKEYTILNGVKTIGNCGFISAQHLVKVNLPKGLTTIGEGAFFGCENLDNVNVPSSVATIGESAYGMCYNLTNITIPESVKNFGITVFYDDKKVIIYCVKNSNAHKYAVDNKLFYKFLETSQKPGSTTIKIKGIRLKEKSKTLDLKSCYQIKTTIIPSNASDKQVIYKSNNSRVASVNSRGKVTAKKIGKAVITITAKDGSRVTSKIAITVRPKSTKLKVKKLSKRMVKLTWKRVSDSSGYEIYRSTKRKIGYKKIATIKKAKIISRKNKKLKRKKTYYYKIRVYKIVKGKKIYSKYSTIKKVKM</sequence>
<dbReference type="Pfam" id="PF13306">
    <property type="entry name" value="LRR_5"/>
    <property type="match status" value="2"/>
</dbReference>
<feature type="transmembrane region" description="Helical" evidence="1">
    <location>
        <begin position="16"/>
        <end position="33"/>
    </location>
</feature>
<dbReference type="Gene3D" id="2.60.40.10">
    <property type="entry name" value="Immunoglobulins"/>
    <property type="match status" value="1"/>
</dbReference>
<dbReference type="InterPro" id="IPR036116">
    <property type="entry name" value="FN3_sf"/>
</dbReference>
<feature type="domain" description="BIG2" evidence="2">
    <location>
        <begin position="376"/>
        <end position="453"/>
    </location>
</feature>
<dbReference type="Proteomes" id="UP000255036">
    <property type="component" value="Unassembled WGS sequence"/>
</dbReference>
<dbReference type="AlphaFoldDB" id="A0A371ATN4"/>